<evidence type="ECO:0000313" key="4">
    <source>
        <dbReference type="WBParaSite" id="TTAC_0001151801-mRNA-1"/>
    </source>
</evidence>
<evidence type="ECO:0000313" key="2">
    <source>
        <dbReference type="EMBL" id="VDM36757.1"/>
    </source>
</evidence>
<evidence type="ECO:0000313" key="3">
    <source>
        <dbReference type="Proteomes" id="UP000274429"/>
    </source>
</evidence>
<protein>
    <submittedName>
        <fullName evidence="2 4">Uncharacterized protein</fullName>
    </submittedName>
</protein>
<name>A0A0R3XD91_HYDTA</name>
<reference evidence="2 3" key="2">
    <citation type="submission" date="2018-11" db="EMBL/GenBank/DDBJ databases">
        <authorList>
            <consortium name="Pathogen Informatics"/>
        </authorList>
    </citation>
    <scope>NUCLEOTIDE SEQUENCE [LARGE SCALE GENOMIC DNA]</scope>
</reference>
<reference evidence="4" key="1">
    <citation type="submission" date="2017-02" db="UniProtKB">
        <authorList>
            <consortium name="WormBaseParasite"/>
        </authorList>
    </citation>
    <scope>IDENTIFICATION</scope>
</reference>
<accession>A0A0R3XD91</accession>
<keyword evidence="1" id="KW-1133">Transmembrane helix</keyword>
<evidence type="ECO:0000256" key="1">
    <source>
        <dbReference type="SAM" id="Phobius"/>
    </source>
</evidence>
<feature type="transmembrane region" description="Helical" evidence="1">
    <location>
        <begin position="45"/>
        <end position="65"/>
    </location>
</feature>
<keyword evidence="1" id="KW-0812">Transmembrane</keyword>
<gene>
    <name evidence="2" type="ORF">TTAC_LOCUS11500</name>
</gene>
<keyword evidence="1" id="KW-0472">Membrane</keyword>
<dbReference type="WBParaSite" id="TTAC_0001151801-mRNA-1">
    <property type="protein sequence ID" value="TTAC_0001151801-mRNA-1"/>
    <property type="gene ID" value="TTAC_0001151801"/>
</dbReference>
<dbReference type="AlphaFoldDB" id="A0A0R3XD91"/>
<proteinExistence type="predicted"/>
<sequence length="78" mass="8901">MVVTGWRKRRHLPLSFPCMRCYKMMPVAAAAIVGRRLWLVCHGRADVAVIEVVVVVTMCWWALLVEVDGGAAYVRDKW</sequence>
<organism evidence="4">
    <name type="scientific">Hydatigena taeniaeformis</name>
    <name type="common">Feline tapeworm</name>
    <name type="synonym">Taenia taeniaeformis</name>
    <dbReference type="NCBI Taxonomy" id="6205"/>
    <lineage>
        <taxon>Eukaryota</taxon>
        <taxon>Metazoa</taxon>
        <taxon>Spiralia</taxon>
        <taxon>Lophotrochozoa</taxon>
        <taxon>Platyhelminthes</taxon>
        <taxon>Cestoda</taxon>
        <taxon>Eucestoda</taxon>
        <taxon>Cyclophyllidea</taxon>
        <taxon>Taeniidae</taxon>
        <taxon>Hydatigera</taxon>
    </lineage>
</organism>
<dbReference type="EMBL" id="UYWX01024539">
    <property type="protein sequence ID" value="VDM36757.1"/>
    <property type="molecule type" value="Genomic_DNA"/>
</dbReference>
<keyword evidence="3" id="KW-1185">Reference proteome</keyword>
<dbReference type="Proteomes" id="UP000274429">
    <property type="component" value="Unassembled WGS sequence"/>
</dbReference>